<name>A0ABT6X846_9BURK</name>
<gene>
    <name evidence="3" type="ORF">QLQ16_10735</name>
</gene>
<evidence type="ECO:0000256" key="2">
    <source>
        <dbReference type="SAM" id="MobiDB-lite"/>
    </source>
</evidence>
<feature type="coiled-coil region" evidence="1">
    <location>
        <begin position="450"/>
        <end position="477"/>
    </location>
</feature>
<evidence type="ECO:0000313" key="3">
    <source>
        <dbReference type="EMBL" id="MDI9234312.1"/>
    </source>
</evidence>
<dbReference type="EMBL" id="JASGBH010000007">
    <property type="protein sequence ID" value="MDI9234312.1"/>
    <property type="molecule type" value="Genomic_DNA"/>
</dbReference>
<organism evidence="3 4">
    <name type="scientific">Limnohabitans lacus</name>
    <dbReference type="NCBI Taxonomy" id="3045173"/>
    <lineage>
        <taxon>Bacteria</taxon>
        <taxon>Pseudomonadati</taxon>
        <taxon>Pseudomonadota</taxon>
        <taxon>Betaproteobacteria</taxon>
        <taxon>Burkholderiales</taxon>
        <taxon>Comamonadaceae</taxon>
        <taxon>Limnohabitans</taxon>
    </lineage>
</organism>
<comment type="caution">
    <text evidence="3">The sequence shown here is derived from an EMBL/GenBank/DDBJ whole genome shotgun (WGS) entry which is preliminary data.</text>
</comment>
<evidence type="ECO:0000256" key="1">
    <source>
        <dbReference type="SAM" id="Coils"/>
    </source>
</evidence>
<feature type="compositionally biased region" description="Basic and acidic residues" evidence="2">
    <location>
        <begin position="367"/>
        <end position="380"/>
    </location>
</feature>
<dbReference type="RefSeq" id="WP_283224686.1">
    <property type="nucleotide sequence ID" value="NZ_JASGBH010000007.1"/>
</dbReference>
<reference evidence="3" key="1">
    <citation type="submission" date="2023-05" db="EMBL/GenBank/DDBJ databases">
        <title>Limnohabitans sp. strain HM2-2 Genome sequencing and assembly.</title>
        <authorList>
            <person name="Jung Y."/>
        </authorList>
    </citation>
    <scope>NUCLEOTIDE SEQUENCE</scope>
    <source>
        <strain evidence="3">HM2-2</strain>
    </source>
</reference>
<evidence type="ECO:0000313" key="4">
    <source>
        <dbReference type="Proteomes" id="UP001431902"/>
    </source>
</evidence>
<proteinExistence type="predicted"/>
<evidence type="ECO:0008006" key="5">
    <source>
        <dbReference type="Google" id="ProtNLM"/>
    </source>
</evidence>
<keyword evidence="4" id="KW-1185">Reference proteome</keyword>
<feature type="region of interest" description="Disordered" evidence="2">
    <location>
        <begin position="359"/>
        <end position="382"/>
    </location>
</feature>
<sequence>MTDNITGFRVDANINPFEASMRRLVDSAKAGQGGVGAALGGLAGGPLAGLQAAFAGIAAVLSGGIFVAGIRDTAAMTVSAMDLSRALGITTNEAKAVQMAMEDIGAQTGEFEGAAKGMTRQLRENESVMNKLGLVTRDASGHLRPLNDLVLDGIQVLGTYKEGTDRTMAAQALFGRGIDASSKLMLYNRDVLDENKATMVEMGLEVGENAVKAWGEYDSAMDRAGFGMQGIKKAIGDSLMPIMTTLVNMFNAVMPAAIAGARIAFSSLTAVFLTVKVAVVQLAEVVSASLFTLVEPIRGIAEALYKIVTGDFSGAVKAVQSIGQNVGAAWQGSMNRMTYASKTAVEDIKRIFSQDVKVGNGGGPGKGGKEWDGGPTKPKEPSQMPIYEAELAKKIALFEKEAQAQGTLRQYSKAEEAAYWKEVSNRAGVSAEDKARAEKKWRDLERGLRTESFTVEMADLEQRKQAAQNNYAERITLAEQAHAKTAAMYGADSKEAAAAMGKVLEEKRKQVLQLQQLDDIGFQRKRDKALADVEFDRQDAEHKLAMGLMTQEQLLVQQTQFEERMHAIKLQYLQQALLAVDPQKDPIKKAEIDAQIEQLELQHQLRLKGIKGQIAATQAGPELNMFKSMESSFESAITGMLTRAQTLREGLANIFKSTTAVFAQEMISKPLAMVAARVIRESALYKMLSGAAISNQALASGTTTALVAGETAPKLAAIAPVAAGKAAESQAGIPYIGPVLAAAAFAAMMSMVMGSKGGGGGTSTTTTRIPSASRGFDIPRGLNPLTQLHEQEMVLPAHLANPLRDSLAQGGPTGQGGDGGTVVINTTGGDFIHKRDLAKLLTTMKRDYRLQG</sequence>
<dbReference type="Proteomes" id="UP001431902">
    <property type="component" value="Unassembled WGS sequence"/>
</dbReference>
<keyword evidence="1" id="KW-0175">Coiled coil</keyword>
<protein>
    <recommendedName>
        <fullName evidence="5">Bacteriophage tail tape measure C-terminal domain-containing protein</fullName>
    </recommendedName>
</protein>
<accession>A0ABT6X846</accession>